<proteinExistence type="predicted"/>
<accession>A0A0E9PS44</accession>
<dbReference type="AlphaFoldDB" id="A0A0E9PS44"/>
<evidence type="ECO:0000313" key="1">
    <source>
        <dbReference type="EMBL" id="JAH07117.1"/>
    </source>
</evidence>
<reference evidence="1" key="2">
    <citation type="journal article" date="2015" name="Fish Shellfish Immunol.">
        <title>Early steps in the European eel (Anguilla anguilla)-Vibrio vulnificus interaction in the gills: Role of the RtxA13 toxin.</title>
        <authorList>
            <person name="Callol A."/>
            <person name="Pajuelo D."/>
            <person name="Ebbesson L."/>
            <person name="Teles M."/>
            <person name="MacKenzie S."/>
            <person name="Amaro C."/>
        </authorList>
    </citation>
    <scope>NUCLEOTIDE SEQUENCE</scope>
</reference>
<name>A0A0E9PS44_ANGAN</name>
<reference evidence="1" key="1">
    <citation type="submission" date="2014-11" db="EMBL/GenBank/DDBJ databases">
        <authorList>
            <person name="Amaro Gonzalez C."/>
        </authorList>
    </citation>
    <scope>NUCLEOTIDE SEQUENCE</scope>
</reference>
<organism evidence="1">
    <name type="scientific">Anguilla anguilla</name>
    <name type="common">European freshwater eel</name>
    <name type="synonym">Muraena anguilla</name>
    <dbReference type="NCBI Taxonomy" id="7936"/>
    <lineage>
        <taxon>Eukaryota</taxon>
        <taxon>Metazoa</taxon>
        <taxon>Chordata</taxon>
        <taxon>Craniata</taxon>
        <taxon>Vertebrata</taxon>
        <taxon>Euteleostomi</taxon>
        <taxon>Actinopterygii</taxon>
        <taxon>Neopterygii</taxon>
        <taxon>Teleostei</taxon>
        <taxon>Anguilliformes</taxon>
        <taxon>Anguillidae</taxon>
        <taxon>Anguilla</taxon>
    </lineage>
</organism>
<protein>
    <submittedName>
        <fullName evidence="1">Uncharacterized protein</fullName>
    </submittedName>
</protein>
<dbReference type="EMBL" id="GBXM01101460">
    <property type="protein sequence ID" value="JAH07117.1"/>
    <property type="molecule type" value="Transcribed_RNA"/>
</dbReference>
<sequence length="84" mass="9673">MIQLRSNVYYTPRLKSIQTTSLASFLFQHESTRWHSETLEAYGGLACLLFNGVLYRIFKPVFTIRQVSSSVPHPLKSSKFPHLT</sequence>